<evidence type="ECO:0000256" key="1">
    <source>
        <dbReference type="SAM" id="MobiDB-lite"/>
    </source>
</evidence>
<evidence type="ECO:0000313" key="3">
    <source>
        <dbReference type="Proteomes" id="UP000054558"/>
    </source>
</evidence>
<keyword evidence="3" id="KW-1185">Reference proteome</keyword>
<organism evidence="2 3">
    <name type="scientific">Klebsormidium nitens</name>
    <name type="common">Green alga</name>
    <name type="synonym">Ulothrix nitens</name>
    <dbReference type="NCBI Taxonomy" id="105231"/>
    <lineage>
        <taxon>Eukaryota</taxon>
        <taxon>Viridiplantae</taxon>
        <taxon>Streptophyta</taxon>
        <taxon>Klebsormidiophyceae</taxon>
        <taxon>Klebsormidiales</taxon>
        <taxon>Klebsormidiaceae</taxon>
        <taxon>Klebsormidium</taxon>
    </lineage>
</organism>
<evidence type="ECO:0000313" key="2">
    <source>
        <dbReference type="EMBL" id="GAQ91005.1"/>
    </source>
</evidence>
<dbReference type="AlphaFoldDB" id="A0A1Y1IJD8"/>
<reference evidence="2 3" key="1">
    <citation type="journal article" date="2014" name="Nat. Commun.">
        <title>Klebsormidium flaccidum genome reveals primary factors for plant terrestrial adaptation.</title>
        <authorList>
            <person name="Hori K."/>
            <person name="Maruyama F."/>
            <person name="Fujisawa T."/>
            <person name="Togashi T."/>
            <person name="Yamamoto N."/>
            <person name="Seo M."/>
            <person name="Sato S."/>
            <person name="Yamada T."/>
            <person name="Mori H."/>
            <person name="Tajima N."/>
            <person name="Moriyama T."/>
            <person name="Ikeuchi M."/>
            <person name="Watanabe M."/>
            <person name="Wada H."/>
            <person name="Kobayashi K."/>
            <person name="Saito M."/>
            <person name="Masuda T."/>
            <person name="Sasaki-Sekimoto Y."/>
            <person name="Mashiguchi K."/>
            <person name="Awai K."/>
            <person name="Shimojima M."/>
            <person name="Masuda S."/>
            <person name="Iwai M."/>
            <person name="Nobusawa T."/>
            <person name="Narise T."/>
            <person name="Kondo S."/>
            <person name="Saito H."/>
            <person name="Sato R."/>
            <person name="Murakawa M."/>
            <person name="Ihara Y."/>
            <person name="Oshima-Yamada Y."/>
            <person name="Ohtaka K."/>
            <person name="Satoh M."/>
            <person name="Sonobe K."/>
            <person name="Ishii M."/>
            <person name="Ohtani R."/>
            <person name="Kanamori-Sato M."/>
            <person name="Honoki R."/>
            <person name="Miyazaki D."/>
            <person name="Mochizuki H."/>
            <person name="Umetsu J."/>
            <person name="Higashi K."/>
            <person name="Shibata D."/>
            <person name="Kamiya Y."/>
            <person name="Sato N."/>
            <person name="Nakamura Y."/>
            <person name="Tabata S."/>
            <person name="Ida S."/>
            <person name="Kurokawa K."/>
            <person name="Ohta H."/>
        </authorList>
    </citation>
    <scope>NUCLEOTIDE SEQUENCE [LARGE SCALE GENOMIC DNA]</scope>
    <source>
        <strain evidence="2 3">NIES-2285</strain>
    </source>
</reference>
<accession>A0A1Y1IJD8</accession>
<protein>
    <submittedName>
        <fullName evidence="2">Uncharacterized protein</fullName>
    </submittedName>
</protein>
<proteinExistence type="predicted"/>
<dbReference type="EMBL" id="DF237661">
    <property type="protein sequence ID" value="GAQ91005.1"/>
    <property type="molecule type" value="Genomic_DNA"/>
</dbReference>
<name>A0A1Y1IJD8_KLENI</name>
<feature type="region of interest" description="Disordered" evidence="1">
    <location>
        <begin position="373"/>
        <end position="393"/>
    </location>
</feature>
<gene>
    <name evidence="2" type="ORF">KFL_007120090</name>
</gene>
<feature type="compositionally biased region" description="Basic and acidic residues" evidence="1">
    <location>
        <begin position="381"/>
        <end position="393"/>
    </location>
</feature>
<dbReference type="Proteomes" id="UP000054558">
    <property type="component" value="Unassembled WGS sequence"/>
</dbReference>
<sequence>MLFRDLVEKYNLGEPGVDLTCGCADVVNSVLADGVACARLQDLALDGTYNKQRTTIKPIGLTARPETGWYKIVCVMGTEANGDADFHFVRQDIMDMYDLYSITLHGYHDFNRPQSCFWFGTPLWQGGKGGFFTTTPSPYDVLGIHPFTGSRYVESIFTDTSRDPSAYGLKGNLRAAHSYISGAKPIDQNDPNLNRPRTNIDLHVSRIPEYILSGKNFIPSPFWLVSVDPFVEDCANKVRRRQQELSRIYEGRPGYELHKKTVDDAAKDCIDICNKRRGMPPVHSLIGTFSEKLGFGTGALNTDGAFKLNFDPSKACRYRGGVHYQSVCTAFSVLHNHGVTAISAFDRPSGRKTKNATRQHTVDGLEMQDLAVVGDSGPPHWDGDEPGRTLDHL</sequence>